<reference evidence="3 4" key="1">
    <citation type="submission" date="2024-11" db="EMBL/GenBank/DDBJ databases">
        <title>Chromosome-level genome assembly of Eucalyptus globulus Labill. provides insights into its genome evolution.</title>
        <authorList>
            <person name="Li X."/>
        </authorList>
    </citation>
    <scope>NUCLEOTIDE SEQUENCE [LARGE SCALE GENOMIC DNA]</scope>
    <source>
        <strain evidence="3">CL2024</strain>
        <tissue evidence="3">Fresh tender leaves</tissue>
    </source>
</reference>
<protein>
    <submittedName>
        <fullName evidence="3">Uncharacterized protein</fullName>
    </submittedName>
</protein>
<feature type="region of interest" description="Disordered" evidence="2">
    <location>
        <begin position="93"/>
        <end position="162"/>
    </location>
</feature>
<dbReference type="InterPro" id="IPR036529">
    <property type="entry name" value="KIX_dom_sf"/>
</dbReference>
<name>A0ABD3KCD0_EUCGL</name>
<dbReference type="EMBL" id="JBJKBG010000006">
    <property type="protein sequence ID" value="KAL3737010.1"/>
    <property type="molecule type" value="Genomic_DNA"/>
</dbReference>
<evidence type="ECO:0000256" key="2">
    <source>
        <dbReference type="SAM" id="MobiDB-lite"/>
    </source>
</evidence>
<accession>A0ABD3KCD0</accession>
<dbReference type="Gene3D" id="1.10.246.20">
    <property type="entry name" value="Coactivator CBP, KIX domain"/>
    <property type="match status" value="1"/>
</dbReference>
<organism evidence="3 4">
    <name type="scientific">Eucalyptus globulus</name>
    <name type="common">Tasmanian blue gum</name>
    <dbReference type="NCBI Taxonomy" id="34317"/>
    <lineage>
        <taxon>Eukaryota</taxon>
        <taxon>Viridiplantae</taxon>
        <taxon>Streptophyta</taxon>
        <taxon>Embryophyta</taxon>
        <taxon>Tracheophyta</taxon>
        <taxon>Spermatophyta</taxon>
        <taxon>Magnoliopsida</taxon>
        <taxon>eudicotyledons</taxon>
        <taxon>Gunneridae</taxon>
        <taxon>Pentapetalae</taxon>
        <taxon>rosids</taxon>
        <taxon>malvids</taxon>
        <taxon>Myrtales</taxon>
        <taxon>Myrtaceae</taxon>
        <taxon>Myrtoideae</taxon>
        <taxon>Eucalypteae</taxon>
        <taxon>Eucalyptus</taxon>
    </lineage>
</organism>
<dbReference type="Proteomes" id="UP001634007">
    <property type="component" value="Unassembled WGS sequence"/>
</dbReference>
<evidence type="ECO:0000313" key="4">
    <source>
        <dbReference type="Proteomes" id="UP001634007"/>
    </source>
</evidence>
<comment type="caution">
    <text evidence="3">The sequence shown here is derived from an EMBL/GenBank/DDBJ whole genome shotgun (WGS) entry which is preliminary data.</text>
</comment>
<dbReference type="EMBL" id="JBJKBG010000006">
    <property type="protein sequence ID" value="KAL3737009.1"/>
    <property type="molecule type" value="Genomic_DNA"/>
</dbReference>
<feature type="compositionally biased region" description="Polar residues" evidence="2">
    <location>
        <begin position="93"/>
        <end position="119"/>
    </location>
</feature>
<proteinExistence type="predicted"/>
<evidence type="ECO:0000256" key="1">
    <source>
        <dbReference type="ARBA" id="ARBA00023242"/>
    </source>
</evidence>
<dbReference type="AlphaFoldDB" id="A0ABD3KCD0"/>
<keyword evidence="4" id="KW-1185">Reference proteome</keyword>
<evidence type="ECO:0000313" key="3">
    <source>
        <dbReference type="EMBL" id="KAL3737012.1"/>
    </source>
</evidence>
<gene>
    <name evidence="3" type="ORF">ACJRO7_025867</name>
</gene>
<keyword evidence="1" id="KW-0539">Nucleus</keyword>
<dbReference type="EMBL" id="JBJKBG010000006">
    <property type="protein sequence ID" value="KAL3737011.1"/>
    <property type="molecule type" value="Genomic_DNA"/>
</dbReference>
<sequence length="162" mass="17448">MNDSQIQKLKDIVKRLEEGLFKTAPSKEEYLNMSTLEFRLHSLIKRPSLNNRNPVNPNSMPTMIPTPGLSHNGSSTMTATSSVDAQMSNMVGSSSMQPTNSNTGNLMSSGVMQSSSFNRTDGLLSNGYQQAQANYPIGSGGNNPVTDGCAKNEQPDDSDSQN</sequence>
<dbReference type="EMBL" id="JBJKBG010000006">
    <property type="protein sequence ID" value="KAL3737008.1"/>
    <property type="molecule type" value="Genomic_DNA"/>
</dbReference>
<dbReference type="EMBL" id="JBJKBG010000006">
    <property type="protein sequence ID" value="KAL3737012.1"/>
    <property type="molecule type" value="Genomic_DNA"/>
</dbReference>